<comment type="caution">
    <text evidence="1">The sequence shown here is derived from an EMBL/GenBank/DDBJ whole genome shotgun (WGS) entry which is preliminary data.</text>
</comment>
<accession>A0ABD5SPZ3</accession>
<gene>
    <name evidence="1" type="ORF">ACFQE6_19410</name>
</gene>
<name>A0ABD5SPZ3_9EURY</name>
<evidence type="ECO:0000313" key="1">
    <source>
        <dbReference type="EMBL" id="MFC6767063.1"/>
    </source>
</evidence>
<dbReference type="RefSeq" id="WP_273739994.1">
    <property type="nucleotide sequence ID" value="NZ_JAQIVI010000319.1"/>
</dbReference>
<evidence type="ECO:0000313" key="2">
    <source>
        <dbReference type="Proteomes" id="UP001596383"/>
    </source>
</evidence>
<dbReference type="AlphaFoldDB" id="A0ABD5SPZ3"/>
<organism evidence="1 2">
    <name type="scientific">Natrinema soli</name>
    <dbReference type="NCBI Taxonomy" id="1930624"/>
    <lineage>
        <taxon>Archaea</taxon>
        <taxon>Methanobacteriati</taxon>
        <taxon>Methanobacteriota</taxon>
        <taxon>Stenosarchaea group</taxon>
        <taxon>Halobacteria</taxon>
        <taxon>Halobacteriales</taxon>
        <taxon>Natrialbaceae</taxon>
        <taxon>Natrinema</taxon>
    </lineage>
</organism>
<dbReference type="EMBL" id="JBHSWV010000319">
    <property type="protein sequence ID" value="MFC6767063.1"/>
    <property type="molecule type" value="Genomic_DNA"/>
</dbReference>
<dbReference type="Proteomes" id="UP001596383">
    <property type="component" value="Unassembled WGS sequence"/>
</dbReference>
<reference evidence="1 2" key="1">
    <citation type="journal article" date="2019" name="Int. J. Syst. Evol. Microbiol.">
        <title>The Global Catalogue of Microorganisms (GCM) 10K type strain sequencing project: providing services to taxonomists for standard genome sequencing and annotation.</title>
        <authorList>
            <consortium name="The Broad Institute Genomics Platform"/>
            <consortium name="The Broad Institute Genome Sequencing Center for Infectious Disease"/>
            <person name="Wu L."/>
            <person name="Ma J."/>
        </authorList>
    </citation>
    <scope>NUCLEOTIDE SEQUENCE [LARGE SCALE GENOMIC DNA]</scope>
    <source>
        <strain evidence="1 2">LMG 29247</strain>
    </source>
</reference>
<protein>
    <submittedName>
        <fullName evidence="1">PadR family transcriptional regulator</fullName>
    </submittedName>
</protein>
<sequence>MPNGRTAWIELTAFQRDCLEAVTRLERTHIPAREPAIIDELERAYPSVTRTRLDPNLRVVVGRGLLEKQRLEANQDEYPLTDDGRALLIQRAEHLAVACEISATDSDAVDSNARARGEGNG</sequence>
<proteinExistence type="predicted"/>
<keyword evidence="2" id="KW-1185">Reference proteome</keyword>